<dbReference type="AlphaFoldDB" id="E0XSA9"/>
<dbReference type="GO" id="GO:0008714">
    <property type="term" value="F:AMP nucleosidase activity"/>
    <property type="evidence" value="ECO:0007669"/>
    <property type="project" value="UniProtKB-EC"/>
</dbReference>
<accession>E0XSA9</accession>
<comment type="similarity">
    <text evidence="2 3">Belongs to the LOG family.</text>
</comment>
<evidence type="ECO:0000313" key="4">
    <source>
        <dbReference type="EMBL" id="ADI17300.1"/>
    </source>
</evidence>
<dbReference type="GO" id="GO:0005829">
    <property type="term" value="C:cytosol"/>
    <property type="evidence" value="ECO:0007669"/>
    <property type="project" value="TreeGrafter"/>
</dbReference>
<dbReference type="Gene3D" id="3.40.50.450">
    <property type="match status" value="1"/>
</dbReference>
<dbReference type="PANTHER" id="PTHR31223:SF70">
    <property type="entry name" value="LOG FAMILY PROTEIN YJL055W"/>
    <property type="match status" value="1"/>
</dbReference>
<evidence type="ECO:0000256" key="1">
    <source>
        <dbReference type="ARBA" id="ARBA00000274"/>
    </source>
</evidence>
<dbReference type="GO" id="GO:0009691">
    <property type="term" value="P:cytokinin biosynthetic process"/>
    <property type="evidence" value="ECO:0007669"/>
    <property type="project" value="UniProtKB-UniRule"/>
</dbReference>
<name>E0XSA9_9PROT</name>
<organism evidence="4">
    <name type="scientific">uncultured alpha proteobacterium HF0070_17D04</name>
    <dbReference type="NCBI Taxonomy" id="710805"/>
    <lineage>
        <taxon>Bacteria</taxon>
        <taxon>Pseudomonadati</taxon>
        <taxon>Pseudomonadota</taxon>
        <taxon>Alphaproteobacteria</taxon>
        <taxon>environmental samples</taxon>
    </lineage>
</organism>
<dbReference type="InterPro" id="IPR005269">
    <property type="entry name" value="LOG"/>
</dbReference>
<evidence type="ECO:0000256" key="2">
    <source>
        <dbReference type="ARBA" id="ARBA00006763"/>
    </source>
</evidence>
<dbReference type="InterPro" id="IPR031100">
    <property type="entry name" value="LOG_fam"/>
</dbReference>
<dbReference type="Pfam" id="PF03641">
    <property type="entry name" value="Lysine_decarbox"/>
    <property type="match status" value="1"/>
</dbReference>
<sequence length="186" mass="19988">MAVYCGSNTGQGDAYLRAASHLGSALAARDIRLVYGGTNKGLMGALADAVLAGGGHVTGVITERLKAKGHNHQHLNAVETLPTMQARKKRMIELADGFIALPGGIGTLEEFMEVWTLNQLGEITKPAGLYDVQGYYQRLMGMVDHMIAERFLPASHRKAIVVQSAPGDLIDGLVNFVPVTTQKWMS</sequence>
<dbReference type="EMBL" id="GU474859">
    <property type="protein sequence ID" value="ADI17300.1"/>
    <property type="molecule type" value="Genomic_DNA"/>
</dbReference>
<evidence type="ECO:0000256" key="3">
    <source>
        <dbReference type="RuleBase" id="RU363015"/>
    </source>
</evidence>
<protein>
    <recommendedName>
        <fullName evidence="3">Cytokinin riboside 5'-monophosphate phosphoribohydrolase</fullName>
        <ecNumber evidence="3">3.2.2.n1</ecNumber>
    </recommendedName>
</protein>
<dbReference type="SUPFAM" id="SSF102405">
    <property type="entry name" value="MCP/YpsA-like"/>
    <property type="match status" value="1"/>
</dbReference>
<dbReference type="PANTHER" id="PTHR31223">
    <property type="entry name" value="LOG FAMILY PROTEIN YJL055W"/>
    <property type="match status" value="1"/>
</dbReference>
<reference evidence="4" key="1">
    <citation type="journal article" date="2011" name="Environ. Microbiol.">
        <title>Time-series analyses of Monterey Bay coastal microbial picoplankton using a 'genome proxy' microarray.</title>
        <authorList>
            <person name="Rich V.I."/>
            <person name="Pham V.D."/>
            <person name="Eppley J."/>
            <person name="Shi Y."/>
            <person name="DeLong E.F."/>
        </authorList>
    </citation>
    <scope>NUCLEOTIDE SEQUENCE</scope>
</reference>
<proteinExistence type="inferred from homology"/>
<dbReference type="NCBIfam" id="TIGR00730">
    <property type="entry name" value="Rossman fold protein, TIGR00730 family"/>
    <property type="match status" value="1"/>
</dbReference>
<dbReference type="EC" id="3.2.2.n1" evidence="3"/>
<comment type="catalytic activity">
    <reaction evidence="1">
        <text>AMP + H2O = D-ribose 5-phosphate + adenine</text>
        <dbReference type="Rhea" id="RHEA:20129"/>
        <dbReference type="ChEBI" id="CHEBI:15377"/>
        <dbReference type="ChEBI" id="CHEBI:16708"/>
        <dbReference type="ChEBI" id="CHEBI:78346"/>
        <dbReference type="ChEBI" id="CHEBI:456215"/>
        <dbReference type="EC" id="3.2.2.4"/>
    </reaction>
</comment>
<keyword evidence="3" id="KW-0203">Cytokinin biosynthesis</keyword>
<keyword evidence="3" id="KW-0378">Hydrolase</keyword>